<dbReference type="Gene3D" id="2.130.10.120">
    <property type="entry name" value="Prolyl oligopeptidase, N-terminal domain"/>
    <property type="match status" value="1"/>
</dbReference>
<evidence type="ECO:0000256" key="2">
    <source>
        <dbReference type="ARBA" id="ARBA00022801"/>
    </source>
</evidence>
<dbReference type="PANTHER" id="PTHR42881:SF13">
    <property type="entry name" value="PROLYL ENDOPEPTIDASE"/>
    <property type="match status" value="1"/>
</dbReference>
<evidence type="ECO:0000313" key="8">
    <source>
        <dbReference type="Proteomes" id="UP001501447"/>
    </source>
</evidence>
<evidence type="ECO:0000259" key="6">
    <source>
        <dbReference type="Pfam" id="PF02897"/>
    </source>
</evidence>
<evidence type="ECO:0000259" key="5">
    <source>
        <dbReference type="Pfam" id="PF00326"/>
    </source>
</evidence>
<dbReference type="Pfam" id="PF00326">
    <property type="entry name" value="Peptidase_S9"/>
    <property type="match status" value="1"/>
</dbReference>
<organism evidence="7 8">
    <name type="scientific">Streptomyces axinellae</name>
    <dbReference type="NCBI Taxonomy" id="552788"/>
    <lineage>
        <taxon>Bacteria</taxon>
        <taxon>Bacillati</taxon>
        <taxon>Actinomycetota</taxon>
        <taxon>Actinomycetes</taxon>
        <taxon>Kitasatosporales</taxon>
        <taxon>Streptomycetaceae</taxon>
        <taxon>Streptomyces</taxon>
    </lineage>
</organism>
<dbReference type="Gene3D" id="3.40.50.1820">
    <property type="entry name" value="alpha/beta hydrolase"/>
    <property type="match status" value="1"/>
</dbReference>
<reference evidence="8" key="1">
    <citation type="journal article" date="2019" name="Int. J. Syst. Evol. Microbiol.">
        <title>The Global Catalogue of Microorganisms (GCM) 10K type strain sequencing project: providing services to taxonomists for standard genome sequencing and annotation.</title>
        <authorList>
            <consortium name="The Broad Institute Genomics Platform"/>
            <consortium name="The Broad Institute Genome Sequencing Center for Infectious Disease"/>
            <person name="Wu L."/>
            <person name="Ma J."/>
        </authorList>
    </citation>
    <scope>NUCLEOTIDE SEQUENCE [LARGE SCALE GENOMIC DNA]</scope>
    <source>
        <strain evidence="8">JCM 16373</strain>
    </source>
</reference>
<dbReference type="PRINTS" id="PR00862">
    <property type="entry name" value="PROLIGOPTASE"/>
</dbReference>
<dbReference type="Proteomes" id="UP001501447">
    <property type="component" value="Unassembled WGS sequence"/>
</dbReference>
<keyword evidence="3" id="KW-0720">Serine protease</keyword>
<sequence>MENDAPHPQAPGPQHSSPQVPDPEVADPRVSPPRVSPPRVSHPGVADPRDPYLWLEEVESEAALAWVGERNAETLAELTADPGFEALESAAREVLGDPARIPYVVRRGPHLYNFWRDADHVRGVWRRTTLDQYRAAEPRWETVLDVDALAAAEDVPWVWAGAAVLRPGLRRALVKLSRDGADATVVREFDIEERTFVPDGFQLPEAKSAVSWIDEDHLFVGTDTGPGSLTAAGYPRTVRRWRRGTPLAEAPLVFEGAHEDVSVTAWHDSTPGFARDLAVRQLDFWHSEHFLLSTGAPADPVPDAARETEPDAAREATADASPYAVEDDDAPGPVRPVRIEVPEDALAEVHREWLLVTLRSPWLERPAGALLAFGLDAFLRGERAHEVLFAPDAHTVLDGYAVTRRHLVLETLTDVSSRLHLLTPPADGEEGGWSRSPLGEVPPLSTASVLATSPDEEGESAEEILFDVSGFLQPSALRRAVAGTPGVETLKRAPARFSTEGLCVRQHFAESADGTRVPYFVVGPERQEGPVPTLLYGYGGFEVSLTPSHSAVTGRTWLERGGAYVVANIRGGAEYGPDWHRAALGPHRERAFEDFAAVARDLAARGITTPQRLGISGGSNGGLLMGVMLTRHPELFGSVVAEVPLLDMLRFHRLLAGASWVAEYGDPEDPEERAHLLRWSPYHHLDAGRACPPLLLTTSTRDDRVHPGHARKMAARMRELGLPVRYFENTGGGHAGAADHKQAAFVEALVHTFLWRTLSEEGHVPKPAA</sequence>
<feature type="region of interest" description="Disordered" evidence="4">
    <location>
        <begin position="296"/>
        <end position="332"/>
    </location>
</feature>
<protein>
    <submittedName>
        <fullName evidence="7">Prolyl oligopeptidase family serine peptidase</fullName>
    </submittedName>
</protein>
<evidence type="ECO:0000256" key="4">
    <source>
        <dbReference type="SAM" id="MobiDB-lite"/>
    </source>
</evidence>
<feature type="region of interest" description="Disordered" evidence="4">
    <location>
        <begin position="1"/>
        <end position="47"/>
    </location>
</feature>
<dbReference type="InterPro" id="IPR051167">
    <property type="entry name" value="Prolyl_oligopep/macrocyclase"/>
</dbReference>
<dbReference type="PANTHER" id="PTHR42881">
    <property type="entry name" value="PROLYL ENDOPEPTIDASE"/>
    <property type="match status" value="1"/>
</dbReference>
<feature type="domain" description="Peptidase S9 prolyl oligopeptidase catalytic" evidence="5">
    <location>
        <begin position="557"/>
        <end position="758"/>
    </location>
</feature>
<dbReference type="SUPFAM" id="SSF53474">
    <property type="entry name" value="alpha/beta-Hydrolases"/>
    <property type="match status" value="1"/>
</dbReference>
<dbReference type="Pfam" id="PF02897">
    <property type="entry name" value="Peptidase_S9_N"/>
    <property type="match status" value="1"/>
</dbReference>
<dbReference type="SUPFAM" id="SSF50993">
    <property type="entry name" value="Peptidase/esterase 'gauge' domain"/>
    <property type="match status" value="1"/>
</dbReference>
<comment type="caution">
    <text evidence="7">The sequence shown here is derived from an EMBL/GenBank/DDBJ whole genome shotgun (WGS) entry which is preliminary data.</text>
</comment>
<keyword evidence="1" id="KW-0645">Protease</keyword>
<keyword evidence="2" id="KW-0378">Hydrolase</keyword>
<dbReference type="InterPro" id="IPR029058">
    <property type="entry name" value="AB_hydrolase_fold"/>
</dbReference>
<feature type="compositionally biased region" description="Basic and acidic residues" evidence="4">
    <location>
        <begin position="304"/>
        <end position="317"/>
    </location>
</feature>
<evidence type="ECO:0000256" key="3">
    <source>
        <dbReference type="ARBA" id="ARBA00022825"/>
    </source>
</evidence>
<proteinExistence type="predicted"/>
<accession>A0ABP6BWG5</accession>
<keyword evidence="8" id="KW-1185">Reference proteome</keyword>
<dbReference type="InterPro" id="IPR002470">
    <property type="entry name" value="Peptidase_S9A"/>
</dbReference>
<feature type="domain" description="Peptidase S9A N-terminal" evidence="6">
    <location>
        <begin position="49"/>
        <end position="269"/>
    </location>
</feature>
<dbReference type="InterPro" id="IPR023302">
    <property type="entry name" value="Pept_S9A_N"/>
</dbReference>
<evidence type="ECO:0000313" key="7">
    <source>
        <dbReference type="EMBL" id="GAA2591062.1"/>
    </source>
</evidence>
<gene>
    <name evidence="7" type="ORF">GCM10009863_00020</name>
</gene>
<dbReference type="EMBL" id="BAAARJ010000001">
    <property type="protein sequence ID" value="GAA2591062.1"/>
    <property type="molecule type" value="Genomic_DNA"/>
</dbReference>
<dbReference type="RefSeq" id="WP_344560812.1">
    <property type="nucleotide sequence ID" value="NZ_BAAARJ010000001.1"/>
</dbReference>
<dbReference type="InterPro" id="IPR001375">
    <property type="entry name" value="Peptidase_S9_cat"/>
</dbReference>
<name>A0ABP6BWG5_9ACTN</name>
<evidence type="ECO:0000256" key="1">
    <source>
        <dbReference type="ARBA" id="ARBA00022670"/>
    </source>
</evidence>